<dbReference type="InParanoid" id="A0A1D6PIF1"/>
<dbReference type="AlphaFoldDB" id="A0A1D6PIF1"/>
<evidence type="ECO:0000313" key="1">
    <source>
        <dbReference type="EMBL" id="AQL09098.1"/>
    </source>
</evidence>
<dbReference type="STRING" id="4577.A0A1D6PIF1"/>
<sequence length="281" mass="30745">MHPNNLAAYRDDHDPVFNPYASAFQSTLFANPADGRSWVPAAAPRWSPAPTPTAAQVRSRMFLRPMDPELLASPVTSPQRGPPARGRRRGRAAERARHVQEQRALLHEKSSAERQAVLLALVRACLWRPHEIQDIVHAVNYLLQRVIQCGGDRLQVAIAERVGADVVTGEPVVGPVRELRGGVVFHQRALSGAAAARDQRVPGLALDGDDLAELVRGVFSNYVVSKLLLVAKELTTTTRRQSMPAQAIELAQRIGRLPVAVHCDVHARGVMAAVRKLIDVL</sequence>
<reference evidence="1" key="1">
    <citation type="submission" date="2015-12" db="EMBL/GenBank/DDBJ databases">
        <title>Update maize B73 reference genome by single molecule sequencing technologies.</title>
        <authorList>
            <consortium name="Maize Genome Sequencing Project"/>
            <person name="Ware D."/>
        </authorList>
    </citation>
    <scope>NUCLEOTIDE SEQUENCE</scope>
    <source>
        <tissue evidence="1">Seedling</tissue>
    </source>
</reference>
<proteinExistence type="predicted"/>
<dbReference type="PaxDb" id="4577-GRMZM2G096464_P01"/>
<accession>A0A1D6PIF1</accession>
<dbReference type="EMBL" id="CM000785">
    <property type="protein sequence ID" value="AQL09098.1"/>
    <property type="molecule type" value="Genomic_DNA"/>
</dbReference>
<name>A0A1D6PIF1_MAIZE</name>
<protein>
    <submittedName>
        <fullName evidence="1">Uncharacterized protein</fullName>
    </submittedName>
</protein>
<organism evidence="1">
    <name type="scientific">Zea mays</name>
    <name type="common">Maize</name>
    <dbReference type="NCBI Taxonomy" id="4577"/>
    <lineage>
        <taxon>Eukaryota</taxon>
        <taxon>Viridiplantae</taxon>
        <taxon>Streptophyta</taxon>
        <taxon>Embryophyta</taxon>
        <taxon>Tracheophyta</taxon>
        <taxon>Spermatophyta</taxon>
        <taxon>Magnoliopsida</taxon>
        <taxon>Liliopsida</taxon>
        <taxon>Poales</taxon>
        <taxon>Poaceae</taxon>
        <taxon>PACMAD clade</taxon>
        <taxon>Panicoideae</taxon>
        <taxon>Andropogonodae</taxon>
        <taxon>Andropogoneae</taxon>
        <taxon>Tripsacinae</taxon>
        <taxon>Zea</taxon>
    </lineage>
</organism>
<gene>
    <name evidence="1" type="ORF">ZEAMMB73_Zm00001d048197</name>
</gene>